<protein>
    <submittedName>
        <fullName evidence="2">Uncharacterized protein</fullName>
    </submittedName>
</protein>
<feature type="compositionally biased region" description="Basic and acidic residues" evidence="1">
    <location>
        <begin position="100"/>
        <end position="114"/>
    </location>
</feature>
<gene>
    <name evidence="2" type="ORF">Cgig2_033373</name>
</gene>
<comment type="caution">
    <text evidence="2">The sequence shown here is derived from an EMBL/GenBank/DDBJ whole genome shotgun (WGS) entry which is preliminary data.</text>
</comment>
<evidence type="ECO:0000256" key="1">
    <source>
        <dbReference type="SAM" id="MobiDB-lite"/>
    </source>
</evidence>
<evidence type="ECO:0000313" key="3">
    <source>
        <dbReference type="Proteomes" id="UP001153076"/>
    </source>
</evidence>
<reference evidence="2" key="1">
    <citation type="submission" date="2022-04" db="EMBL/GenBank/DDBJ databases">
        <title>Carnegiea gigantea Genome sequencing and assembly v2.</title>
        <authorList>
            <person name="Copetti D."/>
            <person name="Sanderson M.J."/>
            <person name="Burquez A."/>
            <person name="Wojciechowski M.F."/>
        </authorList>
    </citation>
    <scope>NUCLEOTIDE SEQUENCE</scope>
    <source>
        <strain evidence="2">SGP5-SGP5p</strain>
        <tissue evidence="2">Aerial part</tissue>
    </source>
</reference>
<sequence>MGNNEYDTMATEPPPPPPSPEQLTELIQALDQASQMARQLSTGVSNADQHRLILVSLHSAHLSLSSFLSSHHHCPADNSLSSAGGDDPMRDDDGDEEQESKDSSMERMEEKMRDSLYIQNKRPKRPLSPSSAQQQGLEERKSVLAPAEFDPHRSRLRNLDLVYQIHKQLLQLYTDYRP</sequence>
<evidence type="ECO:0000313" key="2">
    <source>
        <dbReference type="EMBL" id="KAJ8450179.1"/>
    </source>
</evidence>
<dbReference type="Proteomes" id="UP001153076">
    <property type="component" value="Unassembled WGS sequence"/>
</dbReference>
<dbReference type="EMBL" id="JAKOGI010000017">
    <property type="protein sequence ID" value="KAJ8450179.1"/>
    <property type="molecule type" value="Genomic_DNA"/>
</dbReference>
<dbReference type="PANTHER" id="PTHR37697">
    <property type="entry name" value="AP2-LIKE ETHYLENE-RESPONSIVE TRANSCRIPTION FACTOR SNZ"/>
    <property type="match status" value="1"/>
</dbReference>
<dbReference type="AlphaFoldDB" id="A0A9Q1QQ92"/>
<name>A0A9Q1QQ92_9CARY</name>
<feature type="region of interest" description="Disordered" evidence="1">
    <location>
        <begin position="1"/>
        <end position="22"/>
    </location>
</feature>
<dbReference type="PANTHER" id="PTHR37697:SF2">
    <property type="entry name" value="AP2-LIKE ETHYLENE-RESPONSIVE TRANSCRIPTION FACTOR SNZ"/>
    <property type="match status" value="1"/>
</dbReference>
<feature type="region of interest" description="Disordered" evidence="1">
    <location>
        <begin position="69"/>
        <end position="150"/>
    </location>
</feature>
<keyword evidence="3" id="KW-1185">Reference proteome</keyword>
<feature type="compositionally biased region" description="Acidic residues" evidence="1">
    <location>
        <begin position="89"/>
        <end position="99"/>
    </location>
</feature>
<organism evidence="2 3">
    <name type="scientific">Carnegiea gigantea</name>
    <dbReference type="NCBI Taxonomy" id="171969"/>
    <lineage>
        <taxon>Eukaryota</taxon>
        <taxon>Viridiplantae</taxon>
        <taxon>Streptophyta</taxon>
        <taxon>Embryophyta</taxon>
        <taxon>Tracheophyta</taxon>
        <taxon>Spermatophyta</taxon>
        <taxon>Magnoliopsida</taxon>
        <taxon>eudicotyledons</taxon>
        <taxon>Gunneridae</taxon>
        <taxon>Pentapetalae</taxon>
        <taxon>Caryophyllales</taxon>
        <taxon>Cactineae</taxon>
        <taxon>Cactaceae</taxon>
        <taxon>Cactoideae</taxon>
        <taxon>Echinocereeae</taxon>
        <taxon>Carnegiea</taxon>
    </lineage>
</organism>
<accession>A0A9Q1QQ92</accession>
<dbReference type="OrthoDB" id="672370at2759"/>
<proteinExistence type="predicted"/>